<sequence>MKCEFVPPDAPTCKRCKSGGHQCIVEGRKPRTGPNKREFLLAQLRQKESIIESLLRQINNPVHQTPLTLLVPNMSTVASNTNSNGTTNANLQSIQTGVTNTSVKNAGGRGGLAAFSLDKRAEGTSIDLLEDEDADEPGIRRHFEDDADADGGEDDDDADDGADPSVSLGGSGKKAKLHYLPEEAAPLGLIADLSLENHTPKKKDREKEKEREGSAGAGAKDDAGSQYHSEPRGQSAVPANAGTGQESSNPNDLSAPQGAAVDANQQPPAEEENENNVGVANKSYFHPGPATDLNLRRVIAERTMPPDILVHGLVTPEDVEELFKILRNIVQILCTEGLHI</sequence>
<gene>
    <name evidence="2" type="ORF">Clacol_008694</name>
</gene>
<comment type="caution">
    <text evidence="2">The sequence shown here is derived from an EMBL/GenBank/DDBJ whole genome shotgun (WGS) entry which is preliminary data.</text>
</comment>
<organism evidence="2 3">
    <name type="scientific">Clathrus columnatus</name>
    <dbReference type="NCBI Taxonomy" id="1419009"/>
    <lineage>
        <taxon>Eukaryota</taxon>
        <taxon>Fungi</taxon>
        <taxon>Dikarya</taxon>
        <taxon>Basidiomycota</taxon>
        <taxon>Agaricomycotina</taxon>
        <taxon>Agaricomycetes</taxon>
        <taxon>Phallomycetidae</taxon>
        <taxon>Phallales</taxon>
        <taxon>Clathraceae</taxon>
        <taxon>Clathrus</taxon>
    </lineage>
</organism>
<feature type="region of interest" description="Disordered" evidence="1">
    <location>
        <begin position="191"/>
        <end position="288"/>
    </location>
</feature>
<evidence type="ECO:0000256" key="1">
    <source>
        <dbReference type="SAM" id="MobiDB-lite"/>
    </source>
</evidence>
<proteinExistence type="predicted"/>
<feature type="compositionally biased region" description="Basic and acidic residues" evidence="1">
    <location>
        <begin position="203"/>
        <end position="223"/>
    </location>
</feature>
<dbReference type="Proteomes" id="UP001050691">
    <property type="component" value="Unassembled WGS sequence"/>
</dbReference>
<evidence type="ECO:0008006" key="4">
    <source>
        <dbReference type="Google" id="ProtNLM"/>
    </source>
</evidence>
<dbReference type="EMBL" id="BPWL01000009">
    <property type="protein sequence ID" value="GJJ14430.1"/>
    <property type="molecule type" value="Genomic_DNA"/>
</dbReference>
<feature type="compositionally biased region" description="Polar residues" evidence="1">
    <location>
        <begin position="242"/>
        <end position="254"/>
    </location>
</feature>
<feature type="region of interest" description="Disordered" evidence="1">
    <location>
        <begin position="126"/>
        <end position="173"/>
    </location>
</feature>
<protein>
    <recommendedName>
        <fullName evidence="4">Zn(2)-C6 fungal-type domain-containing protein</fullName>
    </recommendedName>
</protein>
<name>A0AAV5AJ81_9AGAM</name>
<keyword evidence="3" id="KW-1185">Reference proteome</keyword>
<accession>A0AAV5AJ81</accession>
<feature type="compositionally biased region" description="Acidic residues" evidence="1">
    <location>
        <begin position="145"/>
        <end position="162"/>
    </location>
</feature>
<dbReference type="AlphaFoldDB" id="A0AAV5AJ81"/>
<reference evidence="2" key="1">
    <citation type="submission" date="2021-10" db="EMBL/GenBank/DDBJ databases">
        <title>De novo Genome Assembly of Clathrus columnatus (Basidiomycota, Fungi) Using Illumina and Nanopore Sequence Data.</title>
        <authorList>
            <person name="Ogiso-Tanaka E."/>
            <person name="Itagaki H."/>
            <person name="Hosoya T."/>
            <person name="Hosaka K."/>
        </authorList>
    </citation>
    <scope>NUCLEOTIDE SEQUENCE</scope>
    <source>
        <strain evidence="2">MO-923</strain>
    </source>
</reference>
<evidence type="ECO:0000313" key="2">
    <source>
        <dbReference type="EMBL" id="GJJ14430.1"/>
    </source>
</evidence>
<evidence type="ECO:0000313" key="3">
    <source>
        <dbReference type="Proteomes" id="UP001050691"/>
    </source>
</evidence>